<dbReference type="NCBIfam" id="TIGR01844">
    <property type="entry name" value="type_I_sec_TolC"/>
    <property type="match status" value="1"/>
</dbReference>
<proteinExistence type="inferred from homology"/>
<dbReference type="RefSeq" id="WP_341598314.1">
    <property type="nucleotide sequence ID" value="NZ_JBAKAZ010000044.1"/>
</dbReference>
<keyword evidence="4" id="KW-1134">Transmembrane beta strand</keyword>
<dbReference type="Proteomes" id="UP001369082">
    <property type="component" value="Unassembled WGS sequence"/>
</dbReference>
<evidence type="ECO:0000256" key="7">
    <source>
        <dbReference type="ARBA" id="ARBA00023237"/>
    </source>
</evidence>
<dbReference type="InterPro" id="IPR003423">
    <property type="entry name" value="OMP_efflux"/>
</dbReference>
<organism evidence="9 10">
    <name type="scientific">Psychromonas aquatilis</name>
    <dbReference type="NCBI Taxonomy" id="2005072"/>
    <lineage>
        <taxon>Bacteria</taxon>
        <taxon>Pseudomonadati</taxon>
        <taxon>Pseudomonadota</taxon>
        <taxon>Gammaproteobacteria</taxon>
        <taxon>Alteromonadales</taxon>
        <taxon>Psychromonadaceae</taxon>
        <taxon>Psychromonas</taxon>
    </lineage>
</organism>
<evidence type="ECO:0000256" key="4">
    <source>
        <dbReference type="ARBA" id="ARBA00022452"/>
    </source>
</evidence>
<gene>
    <name evidence="9" type="ORF">V6256_11275</name>
</gene>
<name>A0ABU9GSE4_9GAMM</name>
<accession>A0ABU9GSE4</accession>
<feature type="signal peptide" evidence="8">
    <location>
        <begin position="1"/>
        <end position="21"/>
    </location>
</feature>
<dbReference type="PANTHER" id="PTHR30026:SF20">
    <property type="entry name" value="OUTER MEMBRANE PROTEIN TOLC"/>
    <property type="match status" value="1"/>
</dbReference>
<feature type="chain" id="PRO_5045137936" evidence="8">
    <location>
        <begin position="22"/>
        <end position="440"/>
    </location>
</feature>
<dbReference type="InterPro" id="IPR051906">
    <property type="entry name" value="TolC-like"/>
</dbReference>
<evidence type="ECO:0000256" key="1">
    <source>
        <dbReference type="ARBA" id="ARBA00004442"/>
    </source>
</evidence>
<keyword evidence="10" id="KW-1185">Reference proteome</keyword>
<keyword evidence="7" id="KW-0998">Cell outer membrane</keyword>
<keyword evidence="8" id="KW-0732">Signal</keyword>
<evidence type="ECO:0000256" key="8">
    <source>
        <dbReference type="SAM" id="SignalP"/>
    </source>
</evidence>
<dbReference type="SUPFAM" id="SSF56954">
    <property type="entry name" value="Outer membrane efflux proteins (OEP)"/>
    <property type="match status" value="1"/>
</dbReference>
<evidence type="ECO:0000256" key="2">
    <source>
        <dbReference type="ARBA" id="ARBA00007613"/>
    </source>
</evidence>
<comment type="similarity">
    <text evidence="2">Belongs to the outer membrane factor (OMF) (TC 1.B.17) family.</text>
</comment>
<dbReference type="EMBL" id="JBAKAZ010000044">
    <property type="protein sequence ID" value="MEL0630186.1"/>
    <property type="molecule type" value="Genomic_DNA"/>
</dbReference>
<keyword evidence="5" id="KW-0812">Transmembrane</keyword>
<evidence type="ECO:0000256" key="6">
    <source>
        <dbReference type="ARBA" id="ARBA00023136"/>
    </source>
</evidence>
<reference evidence="9 10" key="1">
    <citation type="submission" date="2024-02" db="EMBL/GenBank/DDBJ databases">
        <title>Bacteria isolated from the canopy kelp, Nereocystis luetkeana.</title>
        <authorList>
            <person name="Pfister C.A."/>
            <person name="Younker I.T."/>
            <person name="Light S.H."/>
        </authorList>
    </citation>
    <scope>NUCLEOTIDE SEQUENCE [LARGE SCALE GENOMIC DNA]</scope>
    <source>
        <strain evidence="9 10">TI.1.05</strain>
    </source>
</reference>
<keyword evidence="6" id="KW-0472">Membrane</keyword>
<dbReference type="Gene3D" id="1.20.1600.10">
    <property type="entry name" value="Outer membrane efflux proteins (OEP)"/>
    <property type="match status" value="1"/>
</dbReference>
<dbReference type="Pfam" id="PF02321">
    <property type="entry name" value="OEP"/>
    <property type="match status" value="2"/>
</dbReference>
<evidence type="ECO:0000313" key="9">
    <source>
        <dbReference type="EMBL" id="MEL0630186.1"/>
    </source>
</evidence>
<sequence>MNLKRIYIATLLGLSSIAVNADTLKQVYETAKYKDPTILKSKAQYDVFSEQINEADAALLPQVGFGLDAYRVQSSSDARSNTNYGASVDLTQSLYNGSYWQQADIAEKQATQYAAIYGYAAQDLLYRTAEAYFNVLRADEAVKSVKANKRAVERQLEQTKQRYEVGLIAITDVHEAQAEYDRTVADQITAENTLANNYYLLRELTGEDVKQIAYLNTNTFKPKALEGDVKDWRNKALEHNLLLHSDRIAKELAKMNIELAEKGHGPIIDFTASLGYDNYDYDDSSSSSYDSTSATFGLTLDVPIYTGGAINSQVKQAQYTYVMASQDLVKTFRDTDAQINSGFNNVQASVSSIKAYEQTVISSKSALDAAEASFEVGTRTIVDVLDATRNLYESENLLANARYDYIINMIQLKLSAGTLTEQDIFDISAGLTDTPVPRDY</sequence>
<comment type="subcellular location">
    <subcellularLocation>
        <location evidence="1">Cell outer membrane</location>
    </subcellularLocation>
</comment>
<dbReference type="PANTHER" id="PTHR30026">
    <property type="entry name" value="OUTER MEMBRANE PROTEIN TOLC"/>
    <property type="match status" value="1"/>
</dbReference>
<keyword evidence="3" id="KW-0813">Transport</keyword>
<evidence type="ECO:0000256" key="5">
    <source>
        <dbReference type="ARBA" id="ARBA00022692"/>
    </source>
</evidence>
<comment type="caution">
    <text evidence="9">The sequence shown here is derived from an EMBL/GenBank/DDBJ whole genome shotgun (WGS) entry which is preliminary data.</text>
</comment>
<evidence type="ECO:0000256" key="3">
    <source>
        <dbReference type="ARBA" id="ARBA00022448"/>
    </source>
</evidence>
<evidence type="ECO:0000313" key="10">
    <source>
        <dbReference type="Proteomes" id="UP001369082"/>
    </source>
</evidence>
<dbReference type="InterPro" id="IPR010130">
    <property type="entry name" value="T1SS_OMP_TolC"/>
</dbReference>
<protein>
    <submittedName>
        <fullName evidence="9">TolC family outer membrane protein</fullName>
    </submittedName>
</protein>